<feature type="chain" id="PRO_5035284415" evidence="2">
    <location>
        <begin position="16"/>
        <end position="169"/>
    </location>
</feature>
<feature type="compositionally biased region" description="Pro residues" evidence="1">
    <location>
        <begin position="83"/>
        <end position="102"/>
    </location>
</feature>
<dbReference type="AlphaFoldDB" id="A0A8J4BHW1"/>
<proteinExistence type="predicted"/>
<name>A0A8J4BHW1_9CHLO</name>
<sequence length="169" mass="17362">MVVMCLSRLLQVALAQKDPLALSSATSSSAYCEVVGGRGACGSQFSPLAPATSTSTRLASSRKRPLSPPSCTDRRAASTAPVEPSPPRPMKLPPPPPPPPPAGRAAPVGEGEEPPPAAAAAAAAAAIAPRGLTCHYTGDNMECNCRTTPESIDDRVRQRTAEGRIPKSL</sequence>
<gene>
    <name evidence="3" type="ORF">Vafri_16226</name>
</gene>
<accession>A0A8J4BHW1</accession>
<feature type="region of interest" description="Disordered" evidence="1">
    <location>
        <begin position="43"/>
        <end position="122"/>
    </location>
</feature>
<evidence type="ECO:0000313" key="3">
    <source>
        <dbReference type="EMBL" id="GIL61986.1"/>
    </source>
</evidence>
<reference evidence="3" key="1">
    <citation type="journal article" date="2021" name="Proc. Natl. Acad. Sci. U.S.A.">
        <title>Three genomes in the algal genus Volvox reveal the fate of a haploid sex-determining region after a transition to homothallism.</title>
        <authorList>
            <person name="Yamamoto K."/>
            <person name="Hamaji T."/>
            <person name="Kawai-Toyooka H."/>
            <person name="Matsuzaki R."/>
            <person name="Takahashi F."/>
            <person name="Nishimura Y."/>
            <person name="Kawachi M."/>
            <person name="Noguchi H."/>
            <person name="Minakuchi Y."/>
            <person name="Umen J.G."/>
            <person name="Toyoda A."/>
            <person name="Nozaki H."/>
        </authorList>
    </citation>
    <scope>NUCLEOTIDE SEQUENCE</scope>
    <source>
        <strain evidence="3">NIES-3780</strain>
    </source>
</reference>
<dbReference type="EMBL" id="BNCO01000048">
    <property type="protein sequence ID" value="GIL61986.1"/>
    <property type="molecule type" value="Genomic_DNA"/>
</dbReference>
<organism evidence="3 4">
    <name type="scientific">Volvox africanus</name>
    <dbReference type="NCBI Taxonomy" id="51714"/>
    <lineage>
        <taxon>Eukaryota</taxon>
        <taxon>Viridiplantae</taxon>
        <taxon>Chlorophyta</taxon>
        <taxon>core chlorophytes</taxon>
        <taxon>Chlorophyceae</taxon>
        <taxon>CS clade</taxon>
        <taxon>Chlamydomonadales</taxon>
        <taxon>Volvocaceae</taxon>
        <taxon>Volvox</taxon>
    </lineage>
</organism>
<keyword evidence="2" id="KW-0732">Signal</keyword>
<dbReference type="Proteomes" id="UP000747399">
    <property type="component" value="Unassembled WGS sequence"/>
</dbReference>
<feature type="signal peptide" evidence="2">
    <location>
        <begin position="1"/>
        <end position="15"/>
    </location>
</feature>
<feature type="compositionally biased region" description="Low complexity" evidence="1">
    <location>
        <begin position="49"/>
        <end position="59"/>
    </location>
</feature>
<evidence type="ECO:0000256" key="1">
    <source>
        <dbReference type="SAM" id="MobiDB-lite"/>
    </source>
</evidence>
<evidence type="ECO:0000313" key="4">
    <source>
        <dbReference type="Proteomes" id="UP000747399"/>
    </source>
</evidence>
<comment type="caution">
    <text evidence="3">The sequence shown here is derived from an EMBL/GenBank/DDBJ whole genome shotgun (WGS) entry which is preliminary data.</text>
</comment>
<protein>
    <submittedName>
        <fullName evidence="3">Uncharacterized protein</fullName>
    </submittedName>
</protein>
<keyword evidence="4" id="KW-1185">Reference proteome</keyword>
<evidence type="ECO:0000256" key="2">
    <source>
        <dbReference type="SAM" id="SignalP"/>
    </source>
</evidence>